<keyword evidence="2" id="KW-1185">Reference proteome</keyword>
<reference evidence="2" key="1">
    <citation type="journal article" date="2010" name="Nat. Biotechnol.">
        <title>Draft genome sequence of the oilseed species Ricinus communis.</title>
        <authorList>
            <person name="Chan A.P."/>
            <person name="Crabtree J."/>
            <person name="Zhao Q."/>
            <person name="Lorenzi H."/>
            <person name="Orvis J."/>
            <person name="Puiu D."/>
            <person name="Melake-Berhan A."/>
            <person name="Jones K.M."/>
            <person name="Redman J."/>
            <person name="Chen G."/>
            <person name="Cahoon E.B."/>
            <person name="Gedil M."/>
            <person name="Stanke M."/>
            <person name="Haas B.J."/>
            <person name="Wortman J.R."/>
            <person name="Fraser-Liggett C.M."/>
            <person name="Ravel J."/>
            <person name="Rabinowicz P.D."/>
        </authorList>
    </citation>
    <scope>NUCLEOTIDE SEQUENCE [LARGE SCALE GENOMIC DNA]</scope>
    <source>
        <strain evidence="2">cv. Hale</strain>
    </source>
</reference>
<organism evidence="1 2">
    <name type="scientific">Ricinus communis</name>
    <name type="common">Castor bean</name>
    <dbReference type="NCBI Taxonomy" id="3988"/>
    <lineage>
        <taxon>Eukaryota</taxon>
        <taxon>Viridiplantae</taxon>
        <taxon>Streptophyta</taxon>
        <taxon>Embryophyta</taxon>
        <taxon>Tracheophyta</taxon>
        <taxon>Spermatophyta</taxon>
        <taxon>Magnoliopsida</taxon>
        <taxon>eudicotyledons</taxon>
        <taxon>Gunneridae</taxon>
        <taxon>Pentapetalae</taxon>
        <taxon>rosids</taxon>
        <taxon>fabids</taxon>
        <taxon>Malpighiales</taxon>
        <taxon>Euphorbiaceae</taxon>
        <taxon>Acalyphoideae</taxon>
        <taxon>Acalypheae</taxon>
        <taxon>Ricinus</taxon>
    </lineage>
</organism>
<dbReference type="AlphaFoldDB" id="B9S0Q4"/>
<sequence>MQQLSIGHDSSQQLLPTRRRIWHFTALWQHCWHFIMVGPDPAKGQGFKSRNNVIALIALLEKWSDTTHVPATILEDDDDSPRIYHTYMHSVLVVYQYISMIDLFMPHRLSPCCLVALLS</sequence>
<evidence type="ECO:0000313" key="2">
    <source>
        <dbReference type="Proteomes" id="UP000008311"/>
    </source>
</evidence>
<protein>
    <submittedName>
        <fullName evidence="1">Uncharacterized protein</fullName>
    </submittedName>
</protein>
<gene>
    <name evidence="1" type="ORF">RCOM_1694520</name>
</gene>
<proteinExistence type="predicted"/>
<evidence type="ECO:0000313" key="1">
    <source>
        <dbReference type="EMBL" id="EEF42822.1"/>
    </source>
</evidence>
<dbReference type="InParanoid" id="B9S0Q4"/>
<name>B9S0Q4_RICCO</name>
<accession>B9S0Q4</accession>
<dbReference type="EMBL" id="EQ973838">
    <property type="protein sequence ID" value="EEF42822.1"/>
    <property type="molecule type" value="Genomic_DNA"/>
</dbReference>
<dbReference type="Proteomes" id="UP000008311">
    <property type="component" value="Unassembled WGS sequence"/>
</dbReference>